<dbReference type="Gene3D" id="1.10.287.110">
    <property type="entry name" value="DnaJ domain"/>
    <property type="match status" value="1"/>
</dbReference>
<dbReference type="InterPro" id="IPR024593">
    <property type="entry name" value="DUF3444"/>
</dbReference>
<reference evidence="3 4" key="1">
    <citation type="journal article" date="2014" name="PLoS ONE">
        <title>Global Analysis of Gene Expression Profiles in Physic Nut (Jatropha curcas L.) Seedlings Exposed to Salt Stress.</title>
        <authorList>
            <person name="Zhang L."/>
            <person name="Zhang C."/>
            <person name="Wu P."/>
            <person name="Chen Y."/>
            <person name="Li M."/>
            <person name="Jiang H."/>
            <person name="Wu G."/>
        </authorList>
    </citation>
    <scope>NUCLEOTIDE SEQUENCE [LARGE SCALE GENOMIC DNA]</scope>
    <source>
        <strain evidence="4">cv. GZQX0401</strain>
        <tissue evidence="3">Young leaves</tissue>
    </source>
</reference>
<evidence type="ECO:0000313" key="3">
    <source>
        <dbReference type="EMBL" id="KDP41853.1"/>
    </source>
</evidence>
<evidence type="ECO:0000256" key="1">
    <source>
        <dbReference type="SAM" id="MobiDB-lite"/>
    </source>
</evidence>
<dbReference type="OrthoDB" id="66964at2759"/>
<evidence type="ECO:0000259" key="2">
    <source>
        <dbReference type="PROSITE" id="PS50076"/>
    </source>
</evidence>
<evidence type="ECO:0000313" key="4">
    <source>
        <dbReference type="Proteomes" id="UP000027138"/>
    </source>
</evidence>
<gene>
    <name evidence="3" type="ORF">JCGZ_26871</name>
</gene>
<dbReference type="PROSITE" id="PS50076">
    <property type="entry name" value="DNAJ_2"/>
    <property type="match status" value="1"/>
</dbReference>
<dbReference type="Pfam" id="PF00226">
    <property type="entry name" value="DnaJ"/>
    <property type="match status" value="1"/>
</dbReference>
<sequence length="490" mass="55736">MDHRILKVPQEVEIAKEKIISIDYVGARKKLLEIQFHFPAFDNISGMITVCDILNSAGYRFLGSNTNYYWVLEVCPDATEFAMKTQYNKFLTLLEPIKNNFPKAASALKIIQEAFTVLSDPEGRSMFDMNRAMRLQSYASGNLQDICIGEFAAWLSSNHKRAEIFSEVYKVIRKNENFAVGQVWATYDDEGLPRKYAKIINIEIHESLYRMHINWLKPAPESGQMKRWFEVGLPIVCGVFNVDWNQTSPIEPTSFSHMLSLPAAAAGLAEVKGLKNVYSTDNGNNNPFRIPTRSLFVFSHRVPAYKFAEEDMETLDSFVTIGSSSNSTRAPSFSTPIPESKTERPGQERLAEDLIASKYGLCITVNYEKITDKPLYKVFPNKGEIWAMYRNWSIGWKDDDLTNYKRQIVEIVTDFCKESGVIAPNLEKVPGWSSFFRRHICDGFELVRAVPRTEMPSFSHQIPAFTVPGAEAHDIPQDSWHLEPNAPPPN</sequence>
<proteinExistence type="predicted"/>
<protein>
    <recommendedName>
        <fullName evidence="2">J domain-containing protein</fullName>
    </recommendedName>
</protein>
<name>A0A067L3Q4_JATCU</name>
<dbReference type="Proteomes" id="UP000027138">
    <property type="component" value="Unassembled WGS sequence"/>
</dbReference>
<feature type="compositionally biased region" description="Polar residues" evidence="1">
    <location>
        <begin position="324"/>
        <end position="337"/>
    </location>
</feature>
<dbReference type="EMBL" id="KK914317">
    <property type="protein sequence ID" value="KDP41853.1"/>
    <property type="molecule type" value="Genomic_DNA"/>
</dbReference>
<dbReference type="PANTHER" id="PTHR47374:SF2">
    <property type="entry name" value="OS01G0927400 PROTEIN"/>
    <property type="match status" value="1"/>
</dbReference>
<dbReference type="SUPFAM" id="SSF46565">
    <property type="entry name" value="Chaperone J-domain"/>
    <property type="match status" value="1"/>
</dbReference>
<organism evidence="3 4">
    <name type="scientific">Jatropha curcas</name>
    <name type="common">Barbados nut</name>
    <dbReference type="NCBI Taxonomy" id="180498"/>
    <lineage>
        <taxon>Eukaryota</taxon>
        <taxon>Viridiplantae</taxon>
        <taxon>Streptophyta</taxon>
        <taxon>Embryophyta</taxon>
        <taxon>Tracheophyta</taxon>
        <taxon>Spermatophyta</taxon>
        <taxon>Magnoliopsida</taxon>
        <taxon>eudicotyledons</taxon>
        <taxon>Gunneridae</taxon>
        <taxon>Pentapetalae</taxon>
        <taxon>rosids</taxon>
        <taxon>fabids</taxon>
        <taxon>Malpighiales</taxon>
        <taxon>Euphorbiaceae</taxon>
        <taxon>Crotonoideae</taxon>
        <taxon>Jatropheae</taxon>
        <taxon>Jatropha</taxon>
    </lineage>
</organism>
<feature type="domain" description="J" evidence="2">
    <location>
        <begin position="67"/>
        <end position="131"/>
    </location>
</feature>
<dbReference type="SMART" id="SM00271">
    <property type="entry name" value="DnaJ"/>
    <property type="match status" value="1"/>
</dbReference>
<dbReference type="InterPro" id="IPR036869">
    <property type="entry name" value="J_dom_sf"/>
</dbReference>
<accession>A0A067L3Q4</accession>
<dbReference type="AlphaFoldDB" id="A0A067L3Q4"/>
<feature type="region of interest" description="Disordered" evidence="1">
    <location>
        <begin position="324"/>
        <end position="345"/>
    </location>
</feature>
<keyword evidence="4" id="KW-1185">Reference proteome</keyword>
<dbReference type="Pfam" id="PF11926">
    <property type="entry name" value="DUF3444"/>
    <property type="match status" value="2"/>
</dbReference>
<dbReference type="InterPro" id="IPR001623">
    <property type="entry name" value="DnaJ_domain"/>
</dbReference>
<dbReference type="PANTHER" id="PTHR47374">
    <property type="entry name" value="ENDOSOME ANTIGEN-LIKE PROTEIN, PUTATIVE (DUF3444)-RELATED"/>
    <property type="match status" value="1"/>
</dbReference>